<dbReference type="Proteomes" id="UP000239874">
    <property type="component" value="Unassembled WGS sequence"/>
</dbReference>
<dbReference type="InterPro" id="IPR058489">
    <property type="entry name" value="DUF8176"/>
</dbReference>
<feature type="domain" description="DUF8176" evidence="2">
    <location>
        <begin position="37"/>
        <end position="154"/>
    </location>
</feature>
<dbReference type="AlphaFoldDB" id="A0A2S6AKU2"/>
<evidence type="ECO:0000313" key="3">
    <source>
        <dbReference type="EMBL" id="PPJ35840.1"/>
    </source>
</evidence>
<comment type="caution">
    <text evidence="3">The sequence shown here is derived from an EMBL/GenBank/DDBJ whole genome shotgun (WGS) entry which is preliminary data.</text>
</comment>
<feature type="region of interest" description="Disordered" evidence="1">
    <location>
        <begin position="8"/>
        <end position="57"/>
    </location>
</feature>
<gene>
    <name evidence="3" type="ORF">C5E45_23835</name>
</gene>
<proteinExistence type="predicted"/>
<evidence type="ECO:0000313" key="4">
    <source>
        <dbReference type="Proteomes" id="UP000239874"/>
    </source>
</evidence>
<organism evidence="3 4">
    <name type="scientific">Nocardia nova</name>
    <dbReference type="NCBI Taxonomy" id="37330"/>
    <lineage>
        <taxon>Bacteria</taxon>
        <taxon>Bacillati</taxon>
        <taxon>Actinomycetota</taxon>
        <taxon>Actinomycetes</taxon>
        <taxon>Mycobacteriales</taxon>
        <taxon>Nocardiaceae</taxon>
        <taxon>Nocardia</taxon>
    </lineage>
</organism>
<evidence type="ECO:0000259" key="2">
    <source>
        <dbReference type="Pfam" id="PF26527"/>
    </source>
</evidence>
<feature type="compositionally biased region" description="Polar residues" evidence="1">
    <location>
        <begin position="26"/>
        <end position="35"/>
    </location>
</feature>
<evidence type="ECO:0000256" key="1">
    <source>
        <dbReference type="SAM" id="MobiDB-lite"/>
    </source>
</evidence>
<reference evidence="3 4" key="1">
    <citation type="submission" date="2018-02" db="EMBL/GenBank/DDBJ databases">
        <title>8 Nocardia nova and 1 Nocardia cyriacigeorgica strain used for evolution to TMP-SMX.</title>
        <authorList>
            <person name="Mehta H."/>
            <person name="Weng J."/>
            <person name="Shamoo Y."/>
        </authorList>
    </citation>
    <scope>NUCLEOTIDE SEQUENCE [LARGE SCALE GENOMIC DNA]</scope>
    <source>
        <strain evidence="3 4">MDA3139</strain>
    </source>
</reference>
<sequence>MAVAAVVLTRGNAGHTPETAAIAPTQPRSEPTTPQAPGCPASPELPQIRGDEAGNTTSGPEVVLALETAYYVQRSAAAVRAVLVPDGPFGSDAEIQSGIDAVPAGTTHCVQIAPAGPDRWMVTITEHRPAGSTVTLHQLISTTVRGPATLVAAVTPA</sequence>
<protein>
    <recommendedName>
        <fullName evidence="2">DUF8176 domain-containing protein</fullName>
    </recommendedName>
</protein>
<accession>A0A2S6AKU2</accession>
<dbReference type="Pfam" id="PF26527">
    <property type="entry name" value="DUF8176"/>
    <property type="match status" value="1"/>
</dbReference>
<name>A0A2S6AKU2_9NOCA</name>
<dbReference type="EMBL" id="PSZC01000018">
    <property type="protein sequence ID" value="PPJ35840.1"/>
    <property type="molecule type" value="Genomic_DNA"/>
</dbReference>